<evidence type="ECO:0000259" key="6">
    <source>
        <dbReference type="Pfam" id="PF00082"/>
    </source>
</evidence>
<dbReference type="EC" id="3.4.21.-" evidence="7"/>
<name>A0A7Z0DS86_9ACTN</name>
<dbReference type="GO" id="GO:0006508">
    <property type="term" value="P:proteolysis"/>
    <property type="evidence" value="ECO:0007669"/>
    <property type="project" value="InterPro"/>
</dbReference>
<keyword evidence="4" id="KW-0472">Membrane</keyword>
<gene>
    <name evidence="7" type="ORF">BJ988_005226</name>
</gene>
<keyword evidence="4" id="KW-0812">Transmembrane</keyword>
<feature type="domain" description="Peptidase S8/S53" evidence="6">
    <location>
        <begin position="166"/>
        <end position="298"/>
    </location>
</feature>
<feature type="transmembrane region" description="Helical" evidence="4">
    <location>
        <begin position="353"/>
        <end position="374"/>
    </location>
</feature>
<organism evidence="7 8">
    <name type="scientific">Nocardioides panzhihuensis</name>
    <dbReference type="NCBI Taxonomy" id="860243"/>
    <lineage>
        <taxon>Bacteria</taxon>
        <taxon>Bacillati</taxon>
        <taxon>Actinomycetota</taxon>
        <taxon>Actinomycetes</taxon>
        <taxon>Propionibacteriales</taxon>
        <taxon>Nocardioidaceae</taxon>
        <taxon>Nocardioides</taxon>
    </lineage>
</organism>
<feature type="signal peptide" evidence="5">
    <location>
        <begin position="1"/>
        <end position="32"/>
    </location>
</feature>
<dbReference type="InterPro" id="IPR023827">
    <property type="entry name" value="Peptidase_S8_Asp-AS"/>
</dbReference>
<evidence type="ECO:0000313" key="7">
    <source>
        <dbReference type="EMBL" id="NYI80578.1"/>
    </source>
</evidence>
<keyword evidence="5" id="KW-0732">Signal</keyword>
<evidence type="ECO:0000256" key="2">
    <source>
        <dbReference type="ARBA" id="ARBA00022801"/>
    </source>
</evidence>
<protein>
    <submittedName>
        <fullName evidence="7">Membrane-anchored mycosin MYCP</fullName>
        <ecNumber evidence="7">3.4.21.-</ecNumber>
    </submittedName>
</protein>
<dbReference type="PROSITE" id="PS51892">
    <property type="entry name" value="SUBTILASE"/>
    <property type="match status" value="1"/>
</dbReference>
<evidence type="ECO:0000256" key="1">
    <source>
        <dbReference type="ARBA" id="ARBA00011073"/>
    </source>
</evidence>
<dbReference type="PROSITE" id="PS00136">
    <property type="entry name" value="SUBTILASE_ASP"/>
    <property type="match status" value="1"/>
</dbReference>
<comment type="similarity">
    <text evidence="1 3">Belongs to the peptidase S8 family.</text>
</comment>
<dbReference type="Proteomes" id="UP000564496">
    <property type="component" value="Unassembled WGS sequence"/>
</dbReference>
<dbReference type="RefSeq" id="WP_179660751.1">
    <property type="nucleotide sequence ID" value="NZ_JACBZR010000001.1"/>
</dbReference>
<sequence length="381" mass="39548">MRGPVTLVRRGVALAAVASGLTLLGSPGPAYAAEERAECSAYATNTGGGAPQKADTRTAPVPEQVAPFAIMRIAEAQKVSKQGQGIRIAVVDSGFGRNAQEYHGTVAAGLISQIAPKARLSDHPVLKVGQEKSTIEAKKMVAELGSLAKGNAKGLIVDIGLPATQQAPGLDAAVDALIKKGAIVVMASDWSEVTTDSDPLDIASKAFPNANDSIVTVSASGTWASDPDFKVLPNSRTDVTAPTYGAPSTTLFGQPCWVDSITTSFAAAEVSAVLALIWSTNPGWSADQVIDRLYSTTSGREGQGGRYWGAGVVNAYDALTRPPVEEAATAPEIEQAPMAREKVDPLAAIRDNAIWWGIVGGGALGLGLVLRPMFSRRKGSM</sequence>
<feature type="chain" id="PRO_5031215530" evidence="5">
    <location>
        <begin position="33"/>
        <end position="381"/>
    </location>
</feature>
<evidence type="ECO:0000256" key="3">
    <source>
        <dbReference type="PROSITE-ProRule" id="PRU01240"/>
    </source>
</evidence>
<comment type="caution">
    <text evidence="3">Lacks conserved residue(s) required for the propagation of feature annotation.</text>
</comment>
<keyword evidence="2 7" id="KW-0378">Hydrolase</keyword>
<dbReference type="EMBL" id="JACBZR010000001">
    <property type="protein sequence ID" value="NYI80578.1"/>
    <property type="molecule type" value="Genomic_DNA"/>
</dbReference>
<dbReference type="GO" id="GO:0004252">
    <property type="term" value="F:serine-type endopeptidase activity"/>
    <property type="evidence" value="ECO:0007669"/>
    <property type="project" value="InterPro"/>
</dbReference>
<evidence type="ECO:0000256" key="4">
    <source>
        <dbReference type="SAM" id="Phobius"/>
    </source>
</evidence>
<dbReference type="Pfam" id="PF00082">
    <property type="entry name" value="Peptidase_S8"/>
    <property type="match status" value="1"/>
</dbReference>
<accession>A0A7Z0DS86</accession>
<dbReference type="InterPro" id="IPR036852">
    <property type="entry name" value="Peptidase_S8/S53_dom_sf"/>
</dbReference>
<comment type="caution">
    <text evidence="7">The sequence shown here is derived from an EMBL/GenBank/DDBJ whole genome shotgun (WGS) entry which is preliminary data.</text>
</comment>
<dbReference type="CDD" id="cd00306">
    <property type="entry name" value="Peptidases_S8_S53"/>
    <property type="match status" value="1"/>
</dbReference>
<keyword evidence="8" id="KW-1185">Reference proteome</keyword>
<proteinExistence type="inferred from homology"/>
<dbReference type="Gene3D" id="3.40.50.200">
    <property type="entry name" value="Peptidase S8/S53 domain"/>
    <property type="match status" value="1"/>
</dbReference>
<dbReference type="SUPFAM" id="SSF52743">
    <property type="entry name" value="Subtilisin-like"/>
    <property type="match status" value="1"/>
</dbReference>
<keyword evidence="4" id="KW-1133">Transmembrane helix</keyword>
<dbReference type="InterPro" id="IPR000209">
    <property type="entry name" value="Peptidase_S8/S53_dom"/>
</dbReference>
<evidence type="ECO:0000313" key="8">
    <source>
        <dbReference type="Proteomes" id="UP000564496"/>
    </source>
</evidence>
<evidence type="ECO:0000256" key="5">
    <source>
        <dbReference type="SAM" id="SignalP"/>
    </source>
</evidence>
<reference evidence="7 8" key="1">
    <citation type="submission" date="2020-07" db="EMBL/GenBank/DDBJ databases">
        <title>Sequencing the genomes of 1000 actinobacteria strains.</title>
        <authorList>
            <person name="Klenk H.-P."/>
        </authorList>
    </citation>
    <scope>NUCLEOTIDE SEQUENCE [LARGE SCALE GENOMIC DNA]</scope>
    <source>
        <strain evidence="7 8">DSM 26487</strain>
    </source>
</reference>
<dbReference type="AlphaFoldDB" id="A0A7Z0DS86"/>